<organism evidence="6 7">
    <name type="scientific">Nitrospira defluvii</name>
    <dbReference type="NCBI Taxonomy" id="330214"/>
    <lineage>
        <taxon>Bacteria</taxon>
        <taxon>Pseudomonadati</taxon>
        <taxon>Nitrospirota</taxon>
        <taxon>Nitrospiria</taxon>
        <taxon>Nitrospirales</taxon>
        <taxon>Nitrospiraceae</taxon>
        <taxon>Nitrospira</taxon>
    </lineage>
</organism>
<dbReference type="Proteomes" id="UP000001660">
    <property type="component" value="Chromosome"/>
</dbReference>
<proteinExistence type="predicted"/>
<sequence>MIPPTVDLCIVGAGAAGLAAGIFAAEQNPHLTIELLDGAKAIGAKILVSGGGRCNVTHHVVTPEDFFGTRHLVRNVLAAFPVQDTIRWFASLGVDLKCEETGKLFPVTDKSRTVLEALLARNRVLGIVLHSGHRVTDIARLDDTQEADKPEPARFVIRHQEGETFARRVILATGGRSLPRTGSDGSGYDLARRLGHQVTPTAPALVALVLDDRCFHRGLSGLSQEVEIQTLVQGRPVDRRIGSLLWTHFGISGPVVMDASRFWCLARERGEAAEVYGNFLPGRTTEQAREWFLHQAAKNPRRSLLKLLMEILPERCAEAFCRHVEGDPQQACAQVSRNIRDRLLSALTRFRFPVVRDRGWNFAEVTTGGIPLEEVNFRTMESKLVPGLYLVGEVLDCDGRIGGFNFQWAWATGRLAGRAAALSPIAASSEAGGNRK</sequence>
<keyword evidence="7" id="KW-1185">Reference proteome</keyword>
<dbReference type="InterPro" id="IPR036188">
    <property type="entry name" value="FAD/NAD-bd_sf"/>
</dbReference>
<dbReference type="NCBIfam" id="TIGR00275">
    <property type="entry name" value="aminoacetone oxidase family FAD-binding enzyme"/>
    <property type="match status" value="1"/>
</dbReference>
<dbReference type="AlphaFoldDB" id="D8PJ57"/>
<dbReference type="eggNOG" id="COG2081">
    <property type="taxonomic scope" value="Bacteria"/>
</dbReference>
<dbReference type="OrthoDB" id="9773233at2"/>
<dbReference type="InterPro" id="IPR023166">
    <property type="entry name" value="BaiN-like_dom_sf"/>
</dbReference>
<dbReference type="HOGENOM" id="CLU_025174_0_1_0"/>
<evidence type="ECO:0000256" key="3">
    <source>
        <dbReference type="ARBA" id="ARBA00022827"/>
    </source>
</evidence>
<evidence type="ECO:0000256" key="2">
    <source>
        <dbReference type="ARBA" id="ARBA00022630"/>
    </source>
</evidence>
<keyword evidence="3" id="KW-0274">FAD</keyword>
<dbReference type="Gene3D" id="3.50.50.60">
    <property type="entry name" value="FAD/NAD(P)-binding domain"/>
    <property type="match status" value="1"/>
</dbReference>
<comment type="cofactor">
    <cofactor evidence="1">
        <name>FAD</name>
        <dbReference type="ChEBI" id="CHEBI:57692"/>
    </cofactor>
</comment>
<dbReference type="SUPFAM" id="SSF51905">
    <property type="entry name" value="FAD/NAD(P)-binding domain"/>
    <property type="match status" value="1"/>
</dbReference>
<dbReference type="Gene3D" id="2.40.30.10">
    <property type="entry name" value="Translation factors"/>
    <property type="match status" value="1"/>
</dbReference>
<dbReference type="InterPro" id="IPR004792">
    <property type="entry name" value="BaiN-like"/>
</dbReference>
<evidence type="ECO:0000259" key="5">
    <source>
        <dbReference type="Pfam" id="PF22780"/>
    </source>
</evidence>
<reference evidence="6 7" key="1">
    <citation type="journal article" date="2010" name="Proc. Natl. Acad. Sci. U.S.A.">
        <title>A Nitrospira metagenome illuminates the physiology and evolution of globally important nitrite-oxidizing bacteria.</title>
        <authorList>
            <person name="Lucker S."/>
            <person name="Wagner M."/>
            <person name="Maixner F."/>
            <person name="Pelletier E."/>
            <person name="Koch H."/>
            <person name="Vacherie B."/>
            <person name="Rattei T."/>
            <person name="Sinninghe Damste J."/>
            <person name="Spieck E."/>
            <person name="Le Paslier D."/>
            <person name="Daims H."/>
        </authorList>
    </citation>
    <scope>NUCLEOTIDE SEQUENCE [LARGE SCALE GENOMIC DNA]</scope>
</reference>
<evidence type="ECO:0000259" key="4">
    <source>
        <dbReference type="Pfam" id="PF03486"/>
    </source>
</evidence>
<dbReference type="EMBL" id="FP929003">
    <property type="protein sequence ID" value="CBK43294.1"/>
    <property type="molecule type" value="Genomic_DNA"/>
</dbReference>
<dbReference type="PANTHER" id="PTHR42887">
    <property type="entry name" value="OS12G0638800 PROTEIN"/>
    <property type="match status" value="1"/>
</dbReference>
<dbReference type="Pfam" id="PF03486">
    <property type="entry name" value="HI0933_like"/>
    <property type="match status" value="1"/>
</dbReference>
<dbReference type="PRINTS" id="PR00411">
    <property type="entry name" value="PNDRDTASEI"/>
</dbReference>
<dbReference type="InterPro" id="IPR055178">
    <property type="entry name" value="RsdA/BaiN/AoA(So)-like_dom"/>
</dbReference>
<protein>
    <submittedName>
        <fullName evidence="6">Putative Oxidoreductase with FAD/NAD(P)-binding domain</fullName>
    </submittedName>
</protein>
<evidence type="ECO:0000313" key="7">
    <source>
        <dbReference type="Proteomes" id="UP000001660"/>
    </source>
</evidence>
<gene>
    <name evidence="6" type="ORF">NIDE3615</name>
</gene>
<name>D8PJ57_9BACT</name>
<dbReference type="Gene3D" id="1.10.8.260">
    <property type="entry name" value="HI0933 insert domain-like"/>
    <property type="match status" value="1"/>
</dbReference>
<dbReference type="Pfam" id="PF22780">
    <property type="entry name" value="HI0933_like_1st"/>
    <property type="match status" value="1"/>
</dbReference>
<accession>D8PJ57</accession>
<feature type="domain" description="RsdA/BaiN/AoA(So)-like insert" evidence="5">
    <location>
        <begin position="203"/>
        <end position="365"/>
    </location>
</feature>
<dbReference type="SUPFAM" id="SSF160996">
    <property type="entry name" value="HI0933 insert domain-like"/>
    <property type="match status" value="1"/>
</dbReference>
<keyword evidence="2" id="KW-0285">Flavoprotein</keyword>
<dbReference type="STRING" id="330214.NIDE3615"/>
<dbReference type="PANTHER" id="PTHR42887:SF2">
    <property type="entry name" value="OS12G0638800 PROTEIN"/>
    <property type="match status" value="1"/>
</dbReference>
<dbReference type="InterPro" id="IPR057661">
    <property type="entry name" value="RsdA/BaiN/AoA(So)_Rossmann"/>
</dbReference>
<dbReference type="KEGG" id="nde:NIDE3615"/>
<evidence type="ECO:0000313" key="6">
    <source>
        <dbReference type="EMBL" id="CBK43294.1"/>
    </source>
</evidence>
<feature type="domain" description="RsdA/BaiN/AoA(So)-like Rossmann fold-like" evidence="4">
    <location>
        <begin position="7"/>
        <end position="418"/>
    </location>
</feature>
<dbReference type="PRINTS" id="PR00368">
    <property type="entry name" value="FADPNR"/>
</dbReference>
<evidence type="ECO:0000256" key="1">
    <source>
        <dbReference type="ARBA" id="ARBA00001974"/>
    </source>
</evidence>